<dbReference type="Proteomes" id="UP000694563">
    <property type="component" value="Chromosome 6"/>
</dbReference>
<feature type="domain" description="Helicase ATP-binding" evidence="13">
    <location>
        <begin position="72"/>
        <end position="240"/>
    </location>
</feature>
<evidence type="ECO:0000256" key="7">
    <source>
        <dbReference type="ARBA" id="ARBA00022840"/>
    </source>
</evidence>
<dbReference type="FunFam" id="3.40.50.300:FF:000861">
    <property type="entry name" value="Fanconi anemia, complementation group M"/>
    <property type="match status" value="1"/>
</dbReference>
<dbReference type="FunFam" id="1.20.1320.20:FF:000001">
    <property type="entry name" value="Fanconi anemia, complementation group M"/>
    <property type="match status" value="1"/>
</dbReference>
<name>A0A8C3V8R2_CATUS</name>
<dbReference type="SMART" id="SM00891">
    <property type="entry name" value="ERCC4"/>
    <property type="match status" value="1"/>
</dbReference>
<evidence type="ECO:0000256" key="1">
    <source>
        <dbReference type="ARBA" id="ARBA00004123"/>
    </source>
</evidence>
<dbReference type="Ensembl" id="ENSCUST00005026447.1">
    <property type="protein sequence ID" value="ENSCUSP00005025539.1"/>
    <property type="gene ID" value="ENSCUSG00005015875.1"/>
</dbReference>
<evidence type="ECO:0000256" key="5">
    <source>
        <dbReference type="ARBA" id="ARBA00022801"/>
    </source>
</evidence>
<gene>
    <name evidence="15" type="primary">FANCM</name>
</gene>
<dbReference type="InterPro" id="IPR027417">
    <property type="entry name" value="P-loop_NTPase"/>
</dbReference>
<evidence type="ECO:0000259" key="14">
    <source>
        <dbReference type="PROSITE" id="PS51194"/>
    </source>
</evidence>
<proteinExistence type="inferred from homology"/>
<dbReference type="GO" id="GO:0005524">
    <property type="term" value="F:ATP binding"/>
    <property type="evidence" value="ECO:0007669"/>
    <property type="project" value="UniProtKB-KW"/>
</dbReference>
<feature type="region of interest" description="Disordered" evidence="12">
    <location>
        <begin position="1"/>
        <end position="28"/>
    </location>
</feature>
<comment type="similarity">
    <text evidence="2">Belongs to the DEAD box helicase family. DEAH subfamily. FANCM sub-subfamily.</text>
</comment>
<dbReference type="SUPFAM" id="SSF52540">
    <property type="entry name" value="P-loop containing nucleoside triphosphate hydrolases"/>
    <property type="match status" value="1"/>
</dbReference>
<dbReference type="GO" id="GO:0009378">
    <property type="term" value="F:four-way junction helicase activity"/>
    <property type="evidence" value="ECO:0007669"/>
    <property type="project" value="TreeGrafter"/>
</dbReference>
<evidence type="ECO:0000256" key="2">
    <source>
        <dbReference type="ARBA" id="ARBA00009889"/>
    </source>
</evidence>
<dbReference type="GO" id="GO:0043138">
    <property type="term" value="F:3'-5' DNA helicase activity"/>
    <property type="evidence" value="ECO:0007669"/>
    <property type="project" value="InterPro"/>
</dbReference>
<keyword evidence="7" id="KW-0067">ATP-binding</keyword>
<keyword evidence="16" id="KW-1185">Reference proteome</keyword>
<dbReference type="GO" id="GO:0045003">
    <property type="term" value="P:double-strand break repair via synthesis-dependent strand annealing"/>
    <property type="evidence" value="ECO:0007669"/>
    <property type="project" value="TreeGrafter"/>
</dbReference>
<dbReference type="Gene3D" id="3.40.50.300">
    <property type="entry name" value="P-loop containing nucleotide triphosphate hydrolases"/>
    <property type="match status" value="2"/>
</dbReference>
<dbReference type="InterPro" id="IPR044749">
    <property type="entry name" value="FANCM_DEXDc"/>
</dbReference>
<reference evidence="15" key="3">
    <citation type="submission" date="2025-09" db="UniProtKB">
        <authorList>
            <consortium name="Ensembl"/>
        </authorList>
    </citation>
    <scope>IDENTIFICATION</scope>
</reference>
<feature type="region of interest" description="Disordered" evidence="12">
    <location>
        <begin position="892"/>
        <end position="923"/>
    </location>
</feature>
<feature type="region of interest" description="Disordered" evidence="12">
    <location>
        <begin position="1814"/>
        <end position="1918"/>
    </location>
</feature>
<organism evidence="15 16">
    <name type="scientific">Catharus ustulatus</name>
    <name type="common">Russet-backed thrush</name>
    <name type="synonym">Hylocichla ustulatus</name>
    <dbReference type="NCBI Taxonomy" id="91951"/>
    <lineage>
        <taxon>Eukaryota</taxon>
        <taxon>Metazoa</taxon>
        <taxon>Chordata</taxon>
        <taxon>Craniata</taxon>
        <taxon>Vertebrata</taxon>
        <taxon>Euteleostomi</taxon>
        <taxon>Archelosauria</taxon>
        <taxon>Archosauria</taxon>
        <taxon>Dinosauria</taxon>
        <taxon>Saurischia</taxon>
        <taxon>Theropoda</taxon>
        <taxon>Coelurosauria</taxon>
        <taxon>Aves</taxon>
        <taxon>Neognathae</taxon>
        <taxon>Neoaves</taxon>
        <taxon>Telluraves</taxon>
        <taxon>Australaves</taxon>
        <taxon>Passeriformes</taxon>
        <taxon>Turdidae</taxon>
        <taxon>Catharus</taxon>
    </lineage>
</organism>
<dbReference type="GO" id="GO:0000400">
    <property type="term" value="F:four-way junction DNA binding"/>
    <property type="evidence" value="ECO:0007669"/>
    <property type="project" value="TreeGrafter"/>
</dbReference>
<dbReference type="Gene3D" id="3.40.50.10130">
    <property type="match status" value="1"/>
</dbReference>
<feature type="compositionally biased region" description="Basic and acidic residues" evidence="12">
    <location>
        <begin position="1324"/>
        <end position="1333"/>
    </location>
</feature>
<dbReference type="Pfam" id="PF16783">
    <property type="entry name" value="FANCM-MHF_bd"/>
    <property type="match status" value="1"/>
</dbReference>
<feature type="compositionally biased region" description="Low complexity" evidence="12">
    <location>
        <begin position="893"/>
        <end position="908"/>
    </location>
</feature>
<reference evidence="15" key="2">
    <citation type="submission" date="2025-08" db="UniProtKB">
        <authorList>
            <consortium name="Ensembl"/>
        </authorList>
    </citation>
    <scope>IDENTIFICATION</scope>
</reference>
<dbReference type="SUPFAM" id="SSF47781">
    <property type="entry name" value="RuvA domain 2-like"/>
    <property type="match status" value="1"/>
</dbReference>
<evidence type="ECO:0000256" key="9">
    <source>
        <dbReference type="ARBA" id="ARBA00023242"/>
    </source>
</evidence>
<dbReference type="InterPro" id="IPR011335">
    <property type="entry name" value="Restrct_endonuc-II-like"/>
</dbReference>
<evidence type="ECO:0000259" key="13">
    <source>
        <dbReference type="PROSITE" id="PS51192"/>
    </source>
</evidence>
<dbReference type="GO" id="GO:0016787">
    <property type="term" value="F:hydrolase activity"/>
    <property type="evidence" value="ECO:0007669"/>
    <property type="project" value="UniProtKB-KW"/>
</dbReference>
<feature type="region of interest" description="Disordered" evidence="12">
    <location>
        <begin position="1275"/>
        <end position="1376"/>
    </location>
</feature>
<evidence type="ECO:0000256" key="11">
    <source>
        <dbReference type="ARBA" id="ARBA00083245"/>
    </source>
</evidence>
<comment type="function">
    <text evidence="10">DNA-dependent ATPase component of the Fanconi anemia (FA) core complex. Required for the normal activation of the FA pathway, leading to monoubiquitination of the FANCI-FANCD2 complex in response to DNA damage, cellular resistance to DNA cross-linking drugs, and prevention of chromosomal breakage. In complex with CENPS and CENPX, binds double-stranded DNA (dsDNA), fork-structured DNA (fsDNA) and Holliday junction substrates. Its ATP-dependent DNA branch migration activity can process branched DNA structures such as a movable replication fork. This activity is strongly stimulated in the presence of CENPS and CENPX. In complex with FAAP24, efficiently binds to single-strand DNA (ssDNA), splayed-arm DNA, and 3'-flap substrates. In vitro, on its own, strongly binds ssDNA oligomers and weakly fsDNA, but does not bind to dsDNA.</text>
</comment>
<dbReference type="InterPro" id="IPR047418">
    <property type="entry name" value="XPF_nuclease_FANCM"/>
</dbReference>
<evidence type="ECO:0000313" key="15">
    <source>
        <dbReference type="Ensembl" id="ENSCUSP00005025539.1"/>
    </source>
</evidence>
<keyword evidence="4" id="KW-0227">DNA damage</keyword>
<dbReference type="GO" id="GO:0004518">
    <property type="term" value="F:nuclease activity"/>
    <property type="evidence" value="ECO:0007669"/>
    <property type="project" value="InterPro"/>
</dbReference>
<keyword evidence="3" id="KW-0547">Nucleotide-binding</keyword>
<dbReference type="SMART" id="SM00490">
    <property type="entry name" value="HELICc"/>
    <property type="match status" value="1"/>
</dbReference>
<keyword evidence="6" id="KW-0347">Helicase</keyword>
<dbReference type="SUPFAM" id="SSF52980">
    <property type="entry name" value="Restriction endonuclease-like"/>
    <property type="match status" value="1"/>
</dbReference>
<dbReference type="GO" id="GO:0036297">
    <property type="term" value="P:interstrand cross-link repair"/>
    <property type="evidence" value="ECO:0007669"/>
    <property type="project" value="TreeGrafter"/>
</dbReference>
<dbReference type="PANTHER" id="PTHR14025:SF20">
    <property type="entry name" value="FANCONI ANEMIA GROUP M PROTEIN"/>
    <property type="match status" value="1"/>
</dbReference>
<keyword evidence="8" id="KW-0234">DNA repair</keyword>
<dbReference type="Pfam" id="PF00270">
    <property type="entry name" value="DEAD"/>
    <property type="match status" value="1"/>
</dbReference>
<feature type="compositionally biased region" description="Polar residues" evidence="12">
    <location>
        <begin position="1"/>
        <end position="10"/>
    </location>
</feature>
<accession>A0A8C3V8R2</accession>
<dbReference type="InterPro" id="IPR011545">
    <property type="entry name" value="DEAD/DEAH_box_helicase_dom"/>
</dbReference>
<dbReference type="InterPro" id="IPR014001">
    <property type="entry name" value="Helicase_ATP-bd"/>
</dbReference>
<dbReference type="InterPro" id="IPR001650">
    <property type="entry name" value="Helicase_C-like"/>
</dbReference>
<feature type="region of interest" description="Disordered" evidence="12">
    <location>
        <begin position="838"/>
        <end position="872"/>
    </location>
</feature>
<evidence type="ECO:0000256" key="4">
    <source>
        <dbReference type="ARBA" id="ARBA00022763"/>
    </source>
</evidence>
<protein>
    <recommendedName>
        <fullName evidence="11">ATP-dependent RNA helicase FANCM</fullName>
    </recommendedName>
</protein>
<keyword evidence="9" id="KW-0539">Nucleus</keyword>
<evidence type="ECO:0000256" key="6">
    <source>
        <dbReference type="ARBA" id="ARBA00022806"/>
    </source>
</evidence>
<dbReference type="PROSITE" id="PS51194">
    <property type="entry name" value="HELICASE_CTER"/>
    <property type="match status" value="1"/>
</dbReference>
<dbReference type="Pfam" id="PF00271">
    <property type="entry name" value="Helicase_C"/>
    <property type="match status" value="1"/>
</dbReference>
<evidence type="ECO:0000256" key="3">
    <source>
        <dbReference type="ARBA" id="ARBA00022741"/>
    </source>
</evidence>
<dbReference type="Gene3D" id="1.10.150.20">
    <property type="entry name" value="5' to 3' exonuclease, C-terminal subdomain"/>
    <property type="match status" value="1"/>
</dbReference>
<sequence>MSGGRQQTLPQVWRAPGGRAQPGDAGSDSDDDLLLAAAAAADPGSVPGFSEAAGSIWIYPTNLPVRPYQERMAGAALLANTLVCLPTGLGKTFVAAVVMYNFYRWFPAGKVLFLAPTKPLVAQQMEACGRVMGIPCRDMAEMTGGTQALGRRELWSTRRVFFLTPQIMVNDLSRGTCPAVDIKCLVIDEAHKALGNHAYCQVVRELSKYTNQFRVLALSATPGSDTKAVQQVISNLLIAQIEMCAEDSPEIQPYSHERLVEKIVVPLGEELVEIQNTYIKVLEAFAGRLINVGVLSRRDIPSLTKYQIILARDQYRKNPSAQHAGIHQGIIEGDFALCISLYHGYELLLQMGTRSLFSYLWGIMDGSKGLSRTKNELGRSEDFMKLYLQLQDMFSDTAVAPDNGGACKSTTAMGKKKEFVYSHPKLKKLEEIVVEHFKSWKQRCSAGAAPGSAGDTRVMIFSSFRDSVQEITEMLARLRPAVRAMTFVGHSSGKGSKGFTQREQLEVVRRFREGGYNTLVSTCVGEEGLDIGEVDLIVCFDAQRSPVRLVQRMGRTGRRRHGRIVLILAQGREERTYNQSQCNRRSITKAISGNKTLRFYQHSPRMVPEGITPKVHKMFITAEKQEPSSSRVFSKGRRCSSLQHKSALSACVTDQNQVKSHESWSLSPEEFEAWDRLYRIKESDGIKEPVLPRVQFETLENLEETPFALQRPEEGKVLELSLSEWSLWQNQPLPTSLVEHSDRCHLFIRAMQMMELMKHQQGDCSYEQELQPHLHMEDVNVPGHKRHLSTSNPPCKQRARCSRRDLAKPKPFPAEPGDQGSEFFSIFKVTKAPRRAPGLGEEVPVLPEDPPASPPGARLAVPGHSDLGSDKDQGLEVTFDLNAFIDLCDNSDSPASPASPAAQESSPAGKPCGRIPGDSGYETSPLASELFYLPESCRDSFPLPAPPQEPPGLGQTFSQVQRLLSQSPPSGDELQRLESMVGGEGIRSSLPEVVPDGHSETLQDSVSPVSPKADTPLLPLQNPTVTVPGEFCASTSPCLSKTVSSAKAAAAEEEQLWNDSFDGLFDSQEFPGIPNNTPSISHPLPSKEPFIPRDTGQAAKEHFIPRDTGEAAKEHFIIPRDTGQAAKEHFIIPRDTGQAAKDHFIIPRDTGQAAKEHFIIPRDTGQAAKEHFIIPRDTGQAALEAPAEEQSLHLFEDEFGEDVGEGSPMSTEPPARTAAAGTGREAGRELPCVSPCREQPCTRGSMGTSGVADPYDCSQDLFSVTFDLGFSIEDSGAESSEDTRNAESPKLNGVLGSAPGAQSTEHAKIPLGDGSRLETSPGWDCRRLGRRDMSTPLSFQSRNGREGTRAVLKSGGSRMGGEPPEPSALLTPTSRKGVNIKAAKRIPMKVFPNARGQIPEVPPGDEVKERPWRQNFGRSAMESPSESLEHTKPRGSPAAGPSSDSEEEIVFQRKNRIKKNVLKSPDGMDESDLESPAPLSRKRRRPRNVSDTSSEDSGDFQRGRSSSGARPQPGGAKRRRLGRAATDKAEARQFLEQEAELSQLDAEGISSDESDTEDELSPSLAQFLDDEGEPTQALNDTEMRAVYLSSVRSPALGSSYRMVRKDFNPSAIFSQIPEQDSAYAEDSFCVGDEEEEAQSGCSEEEVCVNFDLLLEGSSRKSRYLTRRRSRLEQARLPGSTPALGQRKKPSRIIVLSDSSEEEAGGSREKPLAAGQGKGQLPKALPSAPSAGAAPAPQAGEQDTHRLLGLETSESGMLDVPQEHPGRSTSIPPAGPGCRSMDLQAAAEVCSSLKTHGSSSGSVCPAVPNPSSALAGISRVPGEQSPSLAGNSRVPGEQSPSLAGISRVPGEQSPSLAGISRVPGEQSPSLAGISRVPGEQSPSLAGISRVPAEQSPSLAGNSRVPGEQSPSLAGISRVPGDQSPSLCILADSREISSGLEVISSLRAVHGLRVQVCSLGTSDYIVSNRLAVDRLLQSELQSPGNRNKLSQRLQRLQGTFERICVIVETDRVRPGETSRFFQRTQYYDGVLSALVQAGIRILFSSCQQETAALLQELALLEHRKDAAIRVPTEPEGHRRDILNFYLSIPNLSYGAALNLCHSFGSITAMANSSVPALAAGARLSRPQAEELQRFLRHHFELQLLPQPLPAKGKS</sequence>
<reference evidence="15" key="1">
    <citation type="submission" date="2020-10" db="EMBL/GenBank/DDBJ databases">
        <title>Catharus ustulatus (Swainson's thrush) genome, bCatUst1, primary haplotype v2.</title>
        <authorList>
            <person name="Delmore K."/>
            <person name="Vafadar M."/>
            <person name="Formenti G."/>
            <person name="Chow W."/>
            <person name="Pelan S."/>
            <person name="Howe K."/>
            <person name="Rhie A."/>
            <person name="Mountcastle J."/>
            <person name="Haase B."/>
            <person name="Fedrigo O."/>
            <person name="Jarvis E.D."/>
        </authorList>
    </citation>
    <scope>NUCLEOTIDE SEQUENCE [LARGE SCALE GENOMIC DNA]</scope>
</reference>
<dbReference type="InterPro" id="IPR010994">
    <property type="entry name" value="RuvA_2-like"/>
</dbReference>
<feature type="region of interest" description="Disordered" evidence="12">
    <location>
        <begin position="1756"/>
        <end position="1779"/>
    </location>
</feature>
<dbReference type="InterPro" id="IPR006166">
    <property type="entry name" value="ERCC4_domain"/>
</dbReference>
<dbReference type="CDD" id="cd12091">
    <property type="entry name" value="FANCM_ID"/>
    <property type="match status" value="1"/>
</dbReference>
<feature type="compositionally biased region" description="Basic and acidic residues" evidence="12">
    <location>
        <begin position="1525"/>
        <end position="1535"/>
    </location>
</feature>
<evidence type="ECO:0000256" key="8">
    <source>
        <dbReference type="ARBA" id="ARBA00023204"/>
    </source>
</evidence>
<feature type="compositionally biased region" description="Low complexity" evidence="12">
    <location>
        <begin position="1719"/>
        <end position="1739"/>
    </location>
</feature>
<feature type="domain" description="Helicase C-terminal" evidence="14">
    <location>
        <begin position="428"/>
        <end position="605"/>
    </location>
</feature>
<feature type="compositionally biased region" description="Acidic residues" evidence="12">
    <location>
        <begin position="1550"/>
        <end position="1560"/>
    </location>
</feature>
<dbReference type="GO" id="GO:0005634">
    <property type="term" value="C:nucleus"/>
    <property type="evidence" value="ECO:0007669"/>
    <property type="project" value="UniProtKB-SubCell"/>
</dbReference>
<feature type="region of interest" description="Disordered" evidence="12">
    <location>
        <begin position="1391"/>
        <end position="1580"/>
    </location>
</feature>
<feature type="region of interest" description="Disordered" evidence="12">
    <location>
        <begin position="1696"/>
        <end position="1741"/>
    </location>
</feature>
<dbReference type="CDD" id="cd18801">
    <property type="entry name" value="SF2_C_FANCM_Hef"/>
    <property type="match status" value="1"/>
</dbReference>
<dbReference type="SMART" id="SM00487">
    <property type="entry name" value="DEXDc"/>
    <property type="match status" value="1"/>
</dbReference>
<feature type="region of interest" description="Disordered" evidence="12">
    <location>
        <begin position="1672"/>
        <end position="1691"/>
    </location>
</feature>
<dbReference type="Pfam" id="PF02732">
    <property type="entry name" value="ERCC4"/>
    <property type="match status" value="1"/>
</dbReference>
<dbReference type="CDD" id="cd20077">
    <property type="entry name" value="XPF_nuclease_FANCM"/>
    <property type="match status" value="1"/>
</dbReference>
<dbReference type="PROSITE" id="PS51192">
    <property type="entry name" value="HELICASE_ATP_BIND_1"/>
    <property type="match status" value="1"/>
</dbReference>
<dbReference type="CDD" id="cd18033">
    <property type="entry name" value="DEXDc_FANCM"/>
    <property type="match status" value="1"/>
</dbReference>
<dbReference type="PANTHER" id="PTHR14025">
    <property type="entry name" value="FANCONI ANEMIA GROUP M FANCM FAMILY MEMBER"/>
    <property type="match status" value="1"/>
</dbReference>
<comment type="subcellular location">
    <subcellularLocation>
        <location evidence="1">Nucleus</location>
    </subcellularLocation>
</comment>
<feature type="region of interest" description="Disordered" evidence="12">
    <location>
        <begin position="784"/>
        <end position="820"/>
    </location>
</feature>
<keyword evidence="5" id="KW-0378">Hydrolase</keyword>
<feature type="compositionally biased region" description="Low complexity" evidence="12">
    <location>
        <begin position="1212"/>
        <end position="1223"/>
    </location>
</feature>
<evidence type="ECO:0000313" key="16">
    <source>
        <dbReference type="Proteomes" id="UP000694563"/>
    </source>
</evidence>
<evidence type="ECO:0000256" key="12">
    <source>
        <dbReference type="SAM" id="MobiDB-lite"/>
    </source>
</evidence>
<feature type="region of interest" description="Disordered" evidence="12">
    <location>
        <begin position="987"/>
        <end position="1017"/>
    </location>
</feature>
<feature type="region of interest" description="Disordered" evidence="12">
    <location>
        <begin position="1202"/>
        <end position="1231"/>
    </location>
</feature>
<dbReference type="GO" id="GO:0035825">
    <property type="term" value="P:homologous recombination"/>
    <property type="evidence" value="ECO:0007669"/>
    <property type="project" value="UniProtKB-ARBA"/>
</dbReference>
<evidence type="ECO:0000256" key="10">
    <source>
        <dbReference type="ARBA" id="ARBA00058282"/>
    </source>
</evidence>
<dbReference type="InterPro" id="IPR031879">
    <property type="entry name" value="FANCM-MHF-bd"/>
</dbReference>
<dbReference type="InterPro" id="IPR039686">
    <property type="entry name" value="FANCM/Mph1-like_ID"/>
</dbReference>
<dbReference type="Gene3D" id="1.20.1320.20">
    <property type="entry name" value="hef helicase domain"/>
    <property type="match status" value="1"/>
</dbReference>